<proteinExistence type="predicted"/>
<dbReference type="Proteomes" id="UP001195769">
    <property type="component" value="Unassembled WGS sequence"/>
</dbReference>
<name>A0AAD4HTM6_9AGAM</name>
<comment type="caution">
    <text evidence="1">The sequence shown here is derived from an EMBL/GenBank/DDBJ whole genome shotgun (WGS) entry which is preliminary data.</text>
</comment>
<reference evidence="1" key="1">
    <citation type="journal article" date="2020" name="New Phytol.">
        <title>Comparative genomics reveals dynamic genome evolution in host specialist ectomycorrhizal fungi.</title>
        <authorList>
            <person name="Lofgren L.A."/>
            <person name="Nguyen N.H."/>
            <person name="Vilgalys R."/>
            <person name="Ruytinx J."/>
            <person name="Liao H.L."/>
            <person name="Branco S."/>
            <person name="Kuo A."/>
            <person name="LaButti K."/>
            <person name="Lipzen A."/>
            <person name="Andreopoulos W."/>
            <person name="Pangilinan J."/>
            <person name="Riley R."/>
            <person name="Hundley H."/>
            <person name="Na H."/>
            <person name="Barry K."/>
            <person name="Grigoriev I.V."/>
            <person name="Stajich J.E."/>
            <person name="Kennedy P.G."/>
        </authorList>
    </citation>
    <scope>NUCLEOTIDE SEQUENCE</scope>
    <source>
        <strain evidence="1">FC203</strain>
    </source>
</reference>
<dbReference type="AlphaFoldDB" id="A0AAD4HTM6"/>
<sequence>MLHLPHDIERTVFQLAAGVHPANDVHSYLLVAPRVHDWIEGLMYRTVVLASEARACLFVDSLRSRPVFASVNVKSLCIRGMVQLATAVEVIQLCSGIVNLALWILSEGDHDMLDHLLDALNKLPLSRLSIHLSTVFRRTDMPFLPSISLFSKVTHLDLLEGWVLWGSPIGIHCLMQLTHISLRLFTDRTAPALLQMILADCIHLKVLVLRVTEEVGRVKKWLQEHDGLDDHHIVVTAKSSRDTWNCKTSDGMSLWQYGDYIAKC</sequence>
<dbReference type="EMBL" id="JABBWK010000002">
    <property type="protein sequence ID" value="KAG1907976.1"/>
    <property type="molecule type" value="Genomic_DNA"/>
</dbReference>
<gene>
    <name evidence="1" type="ORF">F5891DRAFT_938667</name>
</gene>
<evidence type="ECO:0000313" key="1">
    <source>
        <dbReference type="EMBL" id="KAG1907976.1"/>
    </source>
</evidence>
<organism evidence="1 2">
    <name type="scientific">Suillus fuscotomentosus</name>
    <dbReference type="NCBI Taxonomy" id="1912939"/>
    <lineage>
        <taxon>Eukaryota</taxon>
        <taxon>Fungi</taxon>
        <taxon>Dikarya</taxon>
        <taxon>Basidiomycota</taxon>
        <taxon>Agaricomycotina</taxon>
        <taxon>Agaricomycetes</taxon>
        <taxon>Agaricomycetidae</taxon>
        <taxon>Boletales</taxon>
        <taxon>Suillineae</taxon>
        <taxon>Suillaceae</taxon>
        <taxon>Suillus</taxon>
    </lineage>
</organism>
<protein>
    <submittedName>
        <fullName evidence="1">Uncharacterized protein</fullName>
    </submittedName>
</protein>
<keyword evidence="2" id="KW-1185">Reference proteome</keyword>
<accession>A0AAD4HTM6</accession>
<dbReference type="RefSeq" id="XP_041233551.1">
    <property type="nucleotide sequence ID" value="XM_041374187.1"/>
</dbReference>
<evidence type="ECO:0000313" key="2">
    <source>
        <dbReference type="Proteomes" id="UP001195769"/>
    </source>
</evidence>
<dbReference type="GeneID" id="64668485"/>